<feature type="non-terminal residue" evidence="1">
    <location>
        <position position="1"/>
    </location>
</feature>
<dbReference type="AlphaFoldDB" id="A0AAN5C5H9"/>
<protein>
    <submittedName>
        <fullName evidence="1">Uncharacterized protein</fullName>
    </submittedName>
</protein>
<dbReference type="EMBL" id="BTRK01000002">
    <property type="protein sequence ID" value="GMR38193.1"/>
    <property type="molecule type" value="Genomic_DNA"/>
</dbReference>
<dbReference type="Proteomes" id="UP001328107">
    <property type="component" value="Unassembled WGS sequence"/>
</dbReference>
<proteinExistence type="predicted"/>
<accession>A0AAN5C5H9</accession>
<reference evidence="2" key="1">
    <citation type="submission" date="2022-10" db="EMBL/GenBank/DDBJ databases">
        <title>Genome assembly of Pristionchus species.</title>
        <authorList>
            <person name="Yoshida K."/>
            <person name="Sommer R.J."/>
        </authorList>
    </citation>
    <scope>NUCLEOTIDE SEQUENCE [LARGE SCALE GENOMIC DNA]</scope>
    <source>
        <strain evidence="2">RS5460</strain>
    </source>
</reference>
<organism evidence="1 2">
    <name type="scientific">Pristionchus mayeri</name>
    <dbReference type="NCBI Taxonomy" id="1317129"/>
    <lineage>
        <taxon>Eukaryota</taxon>
        <taxon>Metazoa</taxon>
        <taxon>Ecdysozoa</taxon>
        <taxon>Nematoda</taxon>
        <taxon>Chromadorea</taxon>
        <taxon>Rhabditida</taxon>
        <taxon>Rhabditina</taxon>
        <taxon>Diplogasteromorpha</taxon>
        <taxon>Diplogasteroidea</taxon>
        <taxon>Neodiplogasteridae</taxon>
        <taxon>Pristionchus</taxon>
    </lineage>
</organism>
<comment type="caution">
    <text evidence="1">The sequence shown here is derived from an EMBL/GenBank/DDBJ whole genome shotgun (WGS) entry which is preliminary data.</text>
</comment>
<name>A0AAN5C5H9_9BILA</name>
<evidence type="ECO:0000313" key="2">
    <source>
        <dbReference type="Proteomes" id="UP001328107"/>
    </source>
</evidence>
<keyword evidence="2" id="KW-1185">Reference proteome</keyword>
<gene>
    <name evidence="1" type="ORF">PMAYCL1PPCAC_08388</name>
</gene>
<evidence type="ECO:0000313" key="1">
    <source>
        <dbReference type="EMBL" id="GMR38193.1"/>
    </source>
</evidence>
<feature type="non-terminal residue" evidence="1">
    <location>
        <position position="138"/>
    </location>
</feature>
<sequence length="138" mass="15388">LCRKTAQGKSIAEGKKLADAMAAPLFEAVTPIKIKEESMEIKNEPLDYFSETGMEEPIVDMYCPSTGTSRLLYQSTMSTYGGTRTHHAISDQSESTNQSFEKALTQSNKFVRNLSCDLCGEHVYSYFLSPLDQSKARE</sequence>